<dbReference type="InterPro" id="IPR023353">
    <property type="entry name" value="LemA-like_dom_sf"/>
</dbReference>
<dbReference type="AlphaFoldDB" id="A0A142ILH7"/>
<dbReference type="EMBL" id="SSFO01000163">
    <property type="protein sequence ID" value="TXI32098.1"/>
    <property type="molecule type" value="Genomic_DNA"/>
</dbReference>
<keyword evidence="4 6" id="KW-1133">Transmembrane helix</keyword>
<evidence type="ECO:0000313" key="7">
    <source>
        <dbReference type="EMBL" id="MDH1056850.1"/>
    </source>
</evidence>
<dbReference type="KEGG" id="palc:A0T30_01790"/>
<evidence type="ECO:0000256" key="2">
    <source>
        <dbReference type="ARBA" id="ARBA00008854"/>
    </source>
</evidence>
<reference evidence="7" key="2">
    <citation type="submission" date="2022-09" db="EMBL/GenBank/DDBJ databases">
        <title>Intensive care unit water sources are persistently colonized with multi-drug resistant bacteria and are the site of extensive horizontal gene transfer of antibiotic resistance genes.</title>
        <authorList>
            <person name="Diorio-Toth L."/>
        </authorList>
    </citation>
    <scope>NUCLEOTIDE SEQUENCE</scope>
    <source>
        <strain evidence="7">GD03990</strain>
    </source>
</reference>
<dbReference type="GeneID" id="42928491"/>
<dbReference type="Proteomes" id="UP001158730">
    <property type="component" value="Unassembled WGS sequence"/>
</dbReference>
<feature type="transmembrane region" description="Helical" evidence="6">
    <location>
        <begin position="6"/>
        <end position="23"/>
    </location>
</feature>
<evidence type="ECO:0000256" key="6">
    <source>
        <dbReference type="SAM" id="Phobius"/>
    </source>
</evidence>
<evidence type="ECO:0000313" key="9">
    <source>
        <dbReference type="Proteomes" id="UP000321110"/>
    </source>
</evidence>
<evidence type="ECO:0000256" key="3">
    <source>
        <dbReference type="ARBA" id="ARBA00022692"/>
    </source>
</evidence>
<keyword evidence="3 6" id="KW-0812">Transmembrane</keyword>
<dbReference type="RefSeq" id="WP_021702430.1">
    <property type="nucleotide sequence ID" value="NZ_AP025273.1"/>
</dbReference>
<sequence length="187" mass="20844">MQGFGWWGGALCVLVLLAGIYGYNRLVFNRARVAEAWSGIDVQLKRRSSLIPQLVACLKAYMAHERDTLEELVIRRGEAQAHERDGAAGRGPIEGQLSAALQRTFALVEGYPELKADAVFLDLQRNLSEVEEHIQMARRYYNGAVRELNVLVESVPSNLLAKAFGFRCAAYFALDDARDGLSPQLEF</sequence>
<comment type="subcellular location">
    <subcellularLocation>
        <location evidence="1">Membrane</location>
        <topology evidence="1">Single-pass membrane protein</topology>
    </subcellularLocation>
</comment>
<gene>
    <name evidence="8" type="ORF">E6Q69_09815</name>
    <name evidence="7" type="ORF">N5C05_19080</name>
</gene>
<dbReference type="InterPro" id="IPR007156">
    <property type="entry name" value="MamQ_LemA"/>
</dbReference>
<dbReference type="PANTHER" id="PTHR34478:SF2">
    <property type="entry name" value="MEMBRANE PROTEIN"/>
    <property type="match status" value="1"/>
</dbReference>
<dbReference type="Proteomes" id="UP000321110">
    <property type="component" value="Unassembled WGS sequence"/>
</dbReference>
<dbReference type="GO" id="GO:0016020">
    <property type="term" value="C:membrane"/>
    <property type="evidence" value="ECO:0007669"/>
    <property type="project" value="UniProtKB-SubCell"/>
</dbReference>
<keyword evidence="5 6" id="KW-0472">Membrane</keyword>
<evidence type="ECO:0000256" key="5">
    <source>
        <dbReference type="ARBA" id="ARBA00023136"/>
    </source>
</evidence>
<evidence type="ECO:0000256" key="1">
    <source>
        <dbReference type="ARBA" id="ARBA00004167"/>
    </source>
</evidence>
<dbReference type="PANTHER" id="PTHR34478">
    <property type="entry name" value="PROTEIN LEMA"/>
    <property type="match status" value="1"/>
</dbReference>
<evidence type="ECO:0000313" key="8">
    <source>
        <dbReference type="EMBL" id="TXI32098.1"/>
    </source>
</evidence>
<comment type="similarity">
    <text evidence="2">Belongs to the LemA family.</text>
</comment>
<dbReference type="SUPFAM" id="SSF140478">
    <property type="entry name" value="LemA-like"/>
    <property type="match status" value="1"/>
</dbReference>
<evidence type="ECO:0000256" key="4">
    <source>
        <dbReference type="ARBA" id="ARBA00022989"/>
    </source>
</evidence>
<dbReference type="Pfam" id="PF04011">
    <property type="entry name" value="LemA"/>
    <property type="match status" value="1"/>
</dbReference>
<dbReference type="Gene3D" id="1.20.1440.20">
    <property type="entry name" value="LemA-like domain"/>
    <property type="match status" value="1"/>
</dbReference>
<comment type="caution">
    <text evidence="8">The sequence shown here is derived from an EMBL/GenBank/DDBJ whole genome shotgun (WGS) entry which is preliminary data.</text>
</comment>
<name>A0A142ILH7_AQUAC</name>
<organism evidence="8 9">
    <name type="scientific">Aquipseudomonas alcaligenes</name>
    <name type="common">Pseudomonas alcaligenes</name>
    <dbReference type="NCBI Taxonomy" id="43263"/>
    <lineage>
        <taxon>Bacteria</taxon>
        <taxon>Pseudomonadati</taxon>
        <taxon>Pseudomonadota</taxon>
        <taxon>Gammaproteobacteria</taxon>
        <taxon>Pseudomonadales</taxon>
        <taxon>Pseudomonadaceae</taxon>
        <taxon>Aquipseudomonas</taxon>
    </lineage>
</organism>
<protein>
    <submittedName>
        <fullName evidence="8">LemA family protein</fullName>
    </submittedName>
</protein>
<reference evidence="8 9" key="1">
    <citation type="submission" date="2018-09" db="EMBL/GenBank/DDBJ databases">
        <title>Metagenome Assembled Genomes from an Advanced Water Purification Facility.</title>
        <authorList>
            <person name="Stamps B.W."/>
            <person name="Spear J.R."/>
        </authorList>
    </citation>
    <scope>NUCLEOTIDE SEQUENCE [LARGE SCALE GENOMIC DNA]</scope>
    <source>
        <strain evidence="8">Bin_52_1</strain>
    </source>
</reference>
<dbReference type="EMBL" id="JAOBYN010000020">
    <property type="protein sequence ID" value="MDH1056850.1"/>
    <property type="molecule type" value="Genomic_DNA"/>
</dbReference>
<proteinExistence type="inferred from homology"/>
<accession>A0A142ILH7</accession>